<reference evidence="2 3" key="1">
    <citation type="submission" date="2021-01" db="EMBL/GenBank/DDBJ databases">
        <title>Whole genome shotgun sequence of Cellulomonas phragmiteti NBRC 110785.</title>
        <authorList>
            <person name="Komaki H."/>
            <person name="Tamura T."/>
        </authorList>
    </citation>
    <scope>NUCLEOTIDE SEQUENCE [LARGE SCALE GENOMIC DNA]</scope>
    <source>
        <strain evidence="2 3">NBRC 110785</strain>
    </source>
</reference>
<dbReference type="Pfam" id="PF13489">
    <property type="entry name" value="Methyltransf_23"/>
    <property type="match status" value="1"/>
</dbReference>
<evidence type="ECO:0000313" key="3">
    <source>
        <dbReference type="Proteomes" id="UP000614741"/>
    </source>
</evidence>
<evidence type="ECO:0008006" key="4">
    <source>
        <dbReference type="Google" id="ProtNLM"/>
    </source>
</evidence>
<keyword evidence="1" id="KW-0175">Coiled coil</keyword>
<gene>
    <name evidence="2" type="ORF">Cph01nite_13650</name>
</gene>
<dbReference type="PANTHER" id="PTHR43861">
    <property type="entry name" value="TRANS-ACONITATE 2-METHYLTRANSFERASE-RELATED"/>
    <property type="match status" value="1"/>
</dbReference>
<dbReference type="RefSeq" id="WP_203672588.1">
    <property type="nucleotide sequence ID" value="NZ_BONP01000006.1"/>
</dbReference>
<dbReference type="InterPro" id="IPR029063">
    <property type="entry name" value="SAM-dependent_MTases_sf"/>
</dbReference>
<evidence type="ECO:0000313" key="2">
    <source>
        <dbReference type="EMBL" id="GIG39603.1"/>
    </source>
</evidence>
<organism evidence="2 3">
    <name type="scientific">Cellulomonas phragmiteti</name>
    <dbReference type="NCBI Taxonomy" id="478780"/>
    <lineage>
        <taxon>Bacteria</taxon>
        <taxon>Bacillati</taxon>
        <taxon>Actinomycetota</taxon>
        <taxon>Actinomycetes</taxon>
        <taxon>Micrococcales</taxon>
        <taxon>Cellulomonadaceae</taxon>
        <taxon>Cellulomonas</taxon>
    </lineage>
</organism>
<dbReference type="SUPFAM" id="SSF53335">
    <property type="entry name" value="S-adenosyl-L-methionine-dependent methyltransferases"/>
    <property type="match status" value="1"/>
</dbReference>
<protein>
    <recommendedName>
        <fullName evidence="4">Methyltransferase type 11 domain-containing protein</fullName>
    </recommendedName>
</protein>
<comment type="caution">
    <text evidence="2">The sequence shown here is derived from an EMBL/GenBank/DDBJ whole genome shotgun (WGS) entry which is preliminary data.</text>
</comment>
<accession>A0ABQ4DJT4</accession>
<keyword evidence="3" id="KW-1185">Reference proteome</keyword>
<proteinExistence type="predicted"/>
<dbReference type="CDD" id="cd02440">
    <property type="entry name" value="AdoMet_MTases"/>
    <property type="match status" value="1"/>
</dbReference>
<sequence length="310" mass="34013">MPTYDTVVDEALEDNSHAYLVRLVGPGKRVLDVGCATGYLGEVLKRRGCEVVGVEIDPAAAAQAAEVLDEVLVADLEQVDLLDSFERGSFDVVVFGDVLEHLRDPLRLLRTCVGLLRPGGSVVVSVPNVAHGAVRLALLQGRWTYQDRGLLDRTHVTFFTRVSLLRLMSDAGLAVVDLWPTHADALATEVAVDTSALPEGSLEWVRRQPDADVYQFVLRAVLDDRDGAVARLHAQVEALVLERDSARAEAGTVRAHLDDVERSGAEAKVRAERAEAEVEALYATRAMRALRAPRQVYARLRRPSRDRPGR</sequence>
<evidence type="ECO:0000256" key="1">
    <source>
        <dbReference type="SAM" id="Coils"/>
    </source>
</evidence>
<feature type="coiled-coil region" evidence="1">
    <location>
        <begin position="229"/>
        <end position="277"/>
    </location>
</feature>
<dbReference type="EMBL" id="BONP01000006">
    <property type="protein sequence ID" value="GIG39603.1"/>
    <property type="molecule type" value="Genomic_DNA"/>
</dbReference>
<name>A0ABQ4DJT4_9CELL</name>
<dbReference type="Gene3D" id="3.40.50.150">
    <property type="entry name" value="Vaccinia Virus protein VP39"/>
    <property type="match status" value="1"/>
</dbReference>
<dbReference type="Proteomes" id="UP000614741">
    <property type="component" value="Unassembled WGS sequence"/>
</dbReference>